<sequence>MRTALDLLYKLCGYLAAICLAGIGALIMAQIIGRFFGLLVPSANEIAGFLMAASSFLALAYSFRAGTHIRVNLFLLRLSPASRRYVDILCLVAGTVLMGYFAWYTWVLVQDSIRYKEVSDGLVPVPLAIPQAAMFAGILVLAIAFVDELVSVLRGNKPSYDDEADLVLPSEGH</sequence>
<evidence type="ECO:0000256" key="2">
    <source>
        <dbReference type="ARBA" id="ARBA00022448"/>
    </source>
</evidence>
<feature type="transmembrane region" description="Helical" evidence="9">
    <location>
        <begin position="46"/>
        <end position="64"/>
    </location>
</feature>
<dbReference type="Pfam" id="PF04290">
    <property type="entry name" value="DctQ"/>
    <property type="match status" value="1"/>
</dbReference>
<proteinExistence type="inferred from homology"/>
<comment type="subcellular location">
    <subcellularLocation>
        <location evidence="1 9">Cell inner membrane</location>
        <topology evidence="1 9">Multi-pass membrane protein</topology>
    </subcellularLocation>
</comment>
<reference evidence="11 12" key="1">
    <citation type="submission" date="2015-12" db="EMBL/GenBank/DDBJ databases">
        <title>Genome sequence of Oceanibaculum pacificum MCCC 1A02656.</title>
        <authorList>
            <person name="Lu L."/>
            <person name="Lai Q."/>
            <person name="Shao Z."/>
            <person name="Qian P."/>
        </authorList>
    </citation>
    <scope>NUCLEOTIDE SEQUENCE [LARGE SCALE GENOMIC DNA]</scope>
    <source>
        <strain evidence="11 12">MCCC 1A02656</strain>
    </source>
</reference>
<evidence type="ECO:0000313" key="12">
    <source>
        <dbReference type="Proteomes" id="UP000076400"/>
    </source>
</evidence>
<keyword evidence="12" id="KW-1185">Reference proteome</keyword>
<evidence type="ECO:0000256" key="5">
    <source>
        <dbReference type="ARBA" id="ARBA00022692"/>
    </source>
</evidence>
<comment type="function">
    <text evidence="9">Part of the tripartite ATP-independent periplasmic (TRAP) transport system.</text>
</comment>
<dbReference type="GO" id="GO:0005886">
    <property type="term" value="C:plasma membrane"/>
    <property type="evidence" value="ECO:0007669"/>
    <property type="project" value="UniProtKB-SubCell"/>
</dbReference>
<dbReference type="STRING" id="580166.AUP43_16165"/>
<keyword evidence="3" id="KW-1003">Cell membrane</keyword>
<evidence type="ECO:0000256" key="6">
    <source>
        <dbReference type="ARBA" id="ARBA00022989"/>
    </source>
</evidence>
<comment type="similarity">
    <text evidence="8 9">Belongs to the TRAP transporter small permease family.</text>
</comment>
<evidence type="ECO:0000256" key="8">
    <source>
        <dbReference type="ARBA" id="ARBA00038436"/>
    </source>
</evidence>
<keyword evidence="7 9" id="KW-0472">Membrane</keyword>
<evidence type="ECO:0000256" key="9">
    <source>
        <dbReference type="RuleBase" id="RU369079"/>
    </source>
</evidence>
<feature type="transmembrane region" description="Helical" evidence="9">
    <location>
        <begin position="12"/>
        <end position="40"/>
    </location>
</feature>
<evidence type="ECO:0000259" key="10">
    <source>
        <dbReference type="Pfam" id="PF04290"/>
    </source>
</evidence>
<accession>A0A154WG68</accession>
<comment type="caution">
    <text evidence="11">The sequence shown here is derived from an EMBL/GenBank/DDBJ whole genome shotgun (WGS) entry which is preliminary data.</text>
</comment>
<name>A0A154WG68_9PROT</name>
<dbReference type="EMBL" id="LPXN01000020">
    <property type="protein sequence ID" value="KZD12507.1"/>
    <property type="molecule type" value="Genomic_DNA"/>
</dbReference>
<dbReference type="InterPro" id="IPR055348">
    <property type="entry name" value="DctQ"/>
</dbReference>
<gene>
    <name evidence="11" type="ORF">AUP43_16165</name>
</gene>
<organism evidence="11 12">
    <name type="scientific">Oceanibaculum pacificum</name>
    <dbReference type="NCBI Taxonomy" id="580166"/>
    <lineage>
        <taxon>Bacteria</taxon>
        <taxon>Pseudomonadati</taxon>
        <taxon>Pseudomonadota</taxon>
        <taxon>Alphaproteobacteria</taxon>
        <taxon>Rhodospirillales</taxon>
        <taxon>Oceanibaculaceae</taxon>
        <taxon>Oceanibaculum</taxon>
    </lineage>
</organism>
<evidence type="ECO:0000256" key="3">
    <source>
        <dbReference type="ARBA" id="ARBA00022475"/>
    </source>
</evidence>
<evidence type="ECO:0000256" key="1">
    <source>
        <dbReference type="ARBA" id="ARBA00004429"/>
    </source>
</evidence>
<comment type="subunit">
    <text evidence="9">The complex comprises the extracytoplasmic solute receptor protein and the two transmembrane proteins.</text>
</comment>
<feature type="transmembrane region" description="Helical" evidence="9">
    <location>
        <begin position="85"/>
        <end position="107"/>
    </location>
</feature>
<protein>
    <recommendedName>
        <fullName evidence="9">TRAP transporter small permease protein</fullName>
    </recommendedName>
</protein>
<keyword evidence="5 9" id="KW-0812">Transmembrane</keyword>
<dbReference type="GO" id="GO:0015740">
    <property type="term" value="P:C4-dicarboxylate transport"/>
    <property type="evidence" value="ECO:0007669"/>
    <property type="project" value="TreeGrafter"/>
</dbReference>
<keyword evidence="4 9" id="KW-0997">Cell inner membrane</keyword>
<keyword evidence="2 9" id="KW-0813">Transport</keyword>
<evidence type="ECO:0000256" key="4">
    <source>
        <dbReference type="ARBA" id="ARBA00022519"/>
    </source>
</evidence>
<feature type="transmembrane region" description="Helical" evidence="9">
    <location>
        <begin position="127"/>
        <end position="146"/>
    </location>
</feature>
<evidence type="ECO:0000313" key="11">
    <source>
        <dbReference type="EMBL" id="KZD12507.1"/>
    </source>
</evidence>
<evidence type="ECO:0000256" key="7">
    <source>
        <dbReference type="ARBA" id="ARBA00023136"/>
    </source>
</evidence>
<dbReference type="Proteomes" id="UP000076400">
    <property type="component" value="Unassembled WGS sequence"/>
</dbReference>
<feature type="domain" description="Tripartite ATP-independent periplasmic transporters DctQ component" evidence="10">
    <location>
        <begin position="25"/>
        <end position="154"/>
    </location>
</feature>
<dbReference type="RefSeq" id="WP_067552088.1">
    <property type="nucleotide sequence ID" value="NZ_LPXN01000020.1"/>
</dbReference>
<dbReference type="PANTHER" id="PTHR35011">
    <property type="entry name" value="2,3-DIKETO-L-GULONATE TRAP TRANSPORTER SMALL PERMEASE PROTEIN YIAM"/>
    <property type="match status" value="1"/>
</dbReference>
<dbReference type="AlphaFoldDB" id="A0A154WG68"/>
<dbReference type="GO" id="GO:0022857">
    <property type="term" value="F:transmembrane transporter activity"/>
    <property type="evidence" value="ECO:0007669"/>
    <property type="project" value="UniProtKB-UniRule"/>
</dbReference>
<dbReference type="PANTHER" id="PTHR35011:SF10">
    <property type="entry name" value="TRAP TRANSPORTER SMALL PERMEASE PROTEIN"/>
    <property type="match status" value="1"/>
</dbReference>
<dbReference type="InterPro" id="IPR007387">
    <property type="entry name" value="TRAP_DctQ"/>
</dbReference>
<dbReference type="OrthoDB" id="9797534at2"/>
<keyword evidence="6 9" id="KW-1133">Transmembrane helix</keyword>